<organism evidence="1 2">
    <name type="scientific">Candidatus Desulfatibia profunda</name>
    <dbReference type="NCBI Taxonomy" id="2841695"/>
    <lineage>
        <taxon>Bacteria</taxon>
        <taxon>Pseudomonadati</taxon>
        <taxon>Thermodesulfobacteriota</taxon>
        <taxon>Desulfobacteria</taxon>
        <taxon>Desulfobacterales</taxon>
        <taxon>Desulfobacterales incertae sedis</taxon>
        <taxon>Candidatus Desulfatibia</taxon>
    </lineage>
</organism>
<proteinExistence type="predicted"/>
<dbReference type="Proteomes" id="UP000603434">
    <property type="component" value="Unassembled WGS sequence"/>
</dbReference>
<gene>
    <name evidence="1" type="ORF">H8E23_18030</name>
</gene>
<evidence type="ECO:0000313" key="1">
    <source>
        <dbReference type="EMBL" id="MBC8363284.1"/>
    </source>
</evidence>
<dbReference type="Gene3D" id="1.20.1440.60">
    <property type="entry name" value="23S rRNA-intervening sequence"/>
    <property type="match status" value="1"/>
</dbReference>
<dbReference type="EMBL" id="JACNJH010000284">
    <property type="protein sequence ID" value="MBC8363284.1"/>
    <property type="molecule type" value="Genomic_DNA"/>
</dbReference>
<dbReference type="AlphaFoldDB" id="A0A8J6NQV7"/>
<dbReference type="PANTHER" id="PTHR38471">
    <property type="entry name" value="FOUR HELIX BUNDLE PROTEIN"/>
    <property type="match status" value="1"/>
</dbReference>
<sequence>MKIKRFEDLDCWKEAKTLTNTIYDYTKRNDFSKDFRLSGQITGASISIMNNICEGFDSKSNKEFIRFLIYSRRSCSEVQNCLYVALDQQYIVEEEFQNTYKQCEKVRKIIDGLIRYLKDR</sequence>
<evidence type="ECO:0000313" key="2">
    <source>
        <dbReference type="Proteomes" id="UP000603434"/>
    </source>
</evidence>
<reference evidence="1 2" key="1">
    <citation type="submission" date="2020-08" db="EMBL/GenBank/DDBJ databases">
        <title>Bridging the membrane lipid divide: bacteria of the FCB group superphylum have the potential to synthesize archaeal ether lipids.</title>
        <authorList>
            <person name="Villanueva L."/>
            <person name="Von Meijenfeldt F.A.B."/>
            <person name="Westbye A.B."/>
            <person name="Yadav S."/>
            <person name="Hopmans E.C."/>
            <person name="Dutilh B.E."/>
            <person name="Sinninghe Damste J.S."/>
        </authorList>
    </citation>
    <scope>NUCLEOTIDE SEQUENCE [LARGE SCALE GENOMIC DNA]</scope>
    <source>
        <strain evidence="1">NIOZ-UU30</strain>
    </source>
</reference>
<comment type="caution">
    <text evidence="1">The sequence shown here is derived from an EMBL/GenBank/DDBJ whole genome shotgun (WGS) entry which is preliminary data.</text>
</comment>
<dbReference type="SUPFAM" id="SSF158446">
    <property type="entry name" value="IVS-encoded protein-like"/>
    <property type="match status" value="1"/>
</dbReference>
<dbReference type="CDD" id="cd16377">
    <property type="entry name" value="23S_rRNA_IVP_like"/>
    <property type="match status" value="1"/>
</dbReference>
<dbReference type="NCBIfam" id="TIGR02436">
    <property type="entry name" value="four helix bundle protein"/>
    <property type="match status" value="1"/>
</dbReference>
<dbReference type="InterPro" id="IPR036583">
    <property type="entry name" value="23S_rRNA_IVS_sf"/>
</dbReference>
<protein>
    <submittedName>
        <fullName evidence="1">Four helix bundle protein</fullName>
    </submittedName>
</protein>
<dbReference type="PANTHER" id="PTHR38471:SF2">
    <property type="entry name" value="FOUR HELIX BUNDLE PROTEIN"/>
    <property type="match status" value="1"/>
</dbReference>
<dbReference type="InterPro" id="IPR012657">
    <property type="entry name" value="23S_rRNA-intervening_sequence"/>
</dbReference>
<accession>A0A8J6NQV7</accession>
<dbReference type="Pfam" id="PF05635">
    <property type="entry name" value="23S_rRNA_IVP"/>
    <property type="match status" value="1"/>
</dbReference>
<name>A0A8J6NQV7_9BACT</name>